<gene>
    <name evidence="2" type="ORF">A9W98_00660</name>
</gene>
<evidence type="ECO:0000313" key="3">
    <source>
        <dbReference type="Proteomes" id="UP000093757"/>
    </source>
</evidence>
<reference evidence="2 3" key="1">
    <citation type="submission" date="2016-06" db="EMBL/GenBank/DDBJ databases">
        <authorList>
            <person name="Kjaerup R.B."/>
            <person name="Dalgaard T.S."/>
            <person name="Juul-Madsen H.R."/>
        </authorList>
    </citation>
    <scope>NUCLEOTIDE SEQUENCE [LARGE SCALE GENOMIC DNA]</scope>
    <source>
        <strain evidence="2 3">1245752.6</strain>
    </source>
</reference>
<comment type="caution">
    <text evidence="2">The sequence shown here is derived from an EMBL/GenBank/DDBJ whole genome shotgun (WGS) entry which is preliminary data.</text>
</comment>
<accession>A0A1A6BMV7</accession>
<evidence type="ECO:0000313" key="2">
    <source>
        <dbReference type="EMBL" id="OBS03636.1"/>
    </source>
</evidence>
<dbReference type="EMBL" id="MAEM01000046">
    <property type="protein sequence ID" value="OBS03636.1"/>
    <property type="molecule type" value="Genomic_DNA"/>
</dbReference>
<dbReference type="AlphaFoldDB" id="A0A1A6BMV7"/>
<proteinExistence type="predicted"/>
<name>A0A1A6BMV7_MYCGO</name>
<feature type="region of interest" description="Disordered" evidence="1">
    <location>
        <begin position="66"/>
        <end position="105"/>
    </location>
</feature>
<sequence>MITTEPPPRRCISGNAARVGRTTPIMFRSQDACHSSSVIPTNPVGRGVAPPTLLIRMSIPPRAAAAAISSSAPGGRDRSTDTYVTWPASSIASRSLPGVRDPATT</sequence>
<evidence type="ECO:0000256" key="1">
    <source>
        <dbReference type="SAM" id="MobiDB-lite"/>
    </source>
</evidence>
<feature type="compositionally biased region" description="Polar residues" evidence="1">
    <location>
        <begin position="81"/>
        <end position="93"/>
    </location>
</feature>
<organism evidence="2 3">
    <name type="scientific">Mycobacterium gordonae</name>
    <dbReference type="NCBI Taxonomy" id="1778"/>
    <lineage>
        <taxon>Bacteria</taxon>
        <taxon>Bacillati</taxon>
        <taxon>Actinomycetota</taxon>
        <taxon>Actinomycetes</taxon>
        <taxon>Mycobacteriales</taxon>
        <taxon>Mycobacteriaceae</taxon>
        <taxon>Mycobacterium</taxon>
    </lineage>
</organism>
<protein>
    <submittedName>
        <fullName evidence="2">Uncharacterized protein</fullName>
    </submittedName>
</protein>
<dbReference type="Proteomes" id="UP000093757">
    <property type="component" value="Unassembled WGS sequence"/>
</dbReference>